<feature type="compositionally biased region" description="Basic and acidic residues" evidence="10">
    <location>
        <begin position="1440"/>
        <end position="1459"/>
    </location>
</feature>
<evidence type="ECO:0000256" key="2">
    <source>
        <dbReference type="ARBA" id="ARBA00004370"/>
    </source>
</evidence>
<dbReference type="SMART" id="SM00005">
    <property type="entry name" value="DEATH"/>
    <property type="match status" value="1"/>
</dbReference>
<reference evidence="13" key="1">
    <citation type="submission" date="2025-08" db="UniProtKB">
        <authorList>
            <consortium name="Ensembl"/>
        </authorList>
    </citation>
    <scope>IDENTIFICATION</scope>
</reference>
<feature type="repeat" description="ANK" evidence="9">
    <location>
        <begin position="493"/>
        <end position="525"/>
    </location>
</feature>
<keyword evidence="14" id="KW-1185">Reference proteome</keyword>
<feature type="repeat" description="ANK" evidence="9">
    <location>
        <begin position="526"/>
        <end position="558"/>
    </location>
</feature>
<dbReference type="CDD" id="cd08804">
    <property type="entry name" value="Death_ank2"/>
    <property type="match status" value="1"/>
</dbReference>
<feature type="region of interest" description="Disordered" evidence="10">
    <location>
        <begin position="1440"/>
        <end position="1460"/>
    </location>
</feature>
<dbReference type="PANTHER" id="PTHR24123:SF49">
    <property type="entry name" value="ANKYRIN-2-LIKE ISOFORM X1"/>
    <property type="match status" value="1"/>
</dbReference>
<accession>A0A8C3KUE6</accession>
<dbReference type="InterPro" id="IPR036770">
    <property type="entry name" value="Ankyrin_rpt-contain_sf"/>
</dbReference>
<dbReference type="GO" id="GO:0007165">
    <property type="term" value="P:signal transduction"/>
    <property type="evidence" value="ECO:0007669"/>
    <property type="project" value="InterPro"/>
</dbReference>
<feature type="domain" description="Death" evidence="11">
    <location>
        <begin position="1320"/>
        <end position="1404"/>
    </location>
</feature>
<dbReference type="Ensembl" id="ENSCPIT00010000612.1">
    <property type="protein sequence ID" value="ENSCPIP00010000524.1"/>
    <property type="gene ID" value="ENSCPIG00010000428.1"/>
</dbReference>
<feature type="repeat" description="ANK" evidence="9">
    <location>
        <begin position="394"/>
        <end position="426"/>
    </location>
</feature>
<sequence length="1759" mass="194116">MAAQENHIEVVKYLLENGANQSTATEDGFTPLAVALQQGHNQAVAILLENDTKGKVRLPALHIAARKDDTKSAALLLQNDHNADVQSKMMVNRTTESGFTPLHIAAHYGNVNVATLLLNRGAAVDFTARNGITPLHVASKRGNTNMVKLLLDRGGQIDAKTRDGLTPLHCAARSGHDQVVELLLERGAPLLARTKNGLSPLHMAAQGDHVECVKHLLQHKAPVDDVTLDYLTALHVAAHCGHYRVTKLLLDKRANPNARALNGFTPLHIACKKNRIKVMELLVKYGASIQAITESGLTPIHVAAFMGHLNIVLLLLQNGASPDVTNIRGETALHMAARAGQVEVVRCLLRNGALVDARAREEQTPLHIASRLGKTEIVQLLLQHMAHPDAATTNGYTPLHISAREGQVDVASVLLEAGASHSMSTKKGFTPLHVAAKYGSLEVAKLLLQRRASPDSAGKNGLTPLHVAAHYDNQKVALLLLEKGASPHATAKNGYTPLHIAAKKNQMQIATTLLNYGAETNILTKQGVTPLHLASQEGHTDMVTLLLEKGSNIHVATKTGLTSLHLAAQEDKVNVAEILTKHGANQDAQTKLGYTPLIVACHYGNIKMVNFLLKEGANVNAKTKNGYTPLHQAAQQGHTHIINVLLQHGAKPNAITTNGNTALAIARRLGYISVVDTLKVVTEEITTTTTTVTEKHKLNVPETMTEVLDVSDEEGDDTMTGDGGEYLRPEDLKELGDDSLPSSQFLDGMNYLRYSLEGGRSDSTMPSLRSFSSDRSHTLSHASYLRDSAMIDDTVVIPSQQVTTLAKEAERNSYRLSWGPENLDNVALSSSPIHSGFLVSFMVDARGGAMRGCRHNGLRIIIPPRKCTAPTRVTCRLVKRHRLATMPPMVEGEGLASRLIEVGPSGAQFLGPVIVEIPHFAALRGKERELVILRSENGDSWKEHFCEYTEDELNEILNGMDEVLDTPEELEKKRICRIITRDFPQYFAVVSRIKQDSNLIGPEGGVLSSTVVPQVQAVFPEGALTKRIRVGLQAQPMHTELIKKILGNKATFSPIVTLEPRRRKFHKPITMTIPVPKASSDGIMNGYGGDTPTLRLLCSITGGTTPAQWEDITGTTPLTFVNECVSFTTNVSARFWLIDCRQTQESVTFASQVYREIICVPYMAKFVVFAKSHDPIEARLRCFCMTDDKVDKTLEQQENFAEVARSRDVEVLEGKPIYVDCFGNLVPLTKSGQHHIFSFFAFKENRLPLFVKVRDTTQEPCGRLSFMKEPKSTRGLVHQAICNLNITLPVYTKESESDQEQEEEVDMTSEKNQQDDRERTEERLAHIADHLGFSWTELARELDFTEEQIHQIRIENPNSLQDQSHALLKYWLERDGKHATDTSLTQCLTKINRMDIVHLMETSGIDSMQVHGTRTYAEIEQTIGLDHSEGFSVLQEELYSSRHKPEEHHRMSKDSDPMEHPPIVSEEDVSVSYSPFQDSTPRSEAELSMAELLRQTHKEQVEAEFSGKPHSVVETTSSQHEYCVTTPGTEQTAASDTSALFSATKEEREKTSPQPSSSAQRGGSPIIQEPEELHLHEDDLSPRRTSLVIVESIDEQPEKFGSGYEEESLEKADSMPEMPPETVTEEQYTDEHGHTVVKKVTRKIIRRHVSPDGTEKEDIIMQGTPQKPVMVEEGDGYSKVVKRVVLKSDSEQSEVTLSEPGILPSASNFQSEPVEGRKVSKVIKTTVVQGERMEKHMGDASLATDLPSAKEDFEEDNTK</sequence>
<keyword evidence="8" id="KW-0206">Cytoskeleton</keyword>
<evidence type="ECO:0000256" key="8">
    <source>
        <dbReference type="ARBA" id="ARBA00023212"/>
    </source>
</evidence>
<dbReference type="InterPro" id="IPR051165">
    <property type="entry name" value="Multifunctional_ANK_Repeat"/>
</dbReference>
<dbReference type="FunFam" id="1.25.40.20:FF:000003">
    <property type="entry name" value="Ankyrin, isoform B"/>
    <property type="match status" value="1"/>
</dbReference>
<feature type="region of interest" description="Disordered" evidence="10">
    <location>
        <begin position="1498"/>
        <end position="1564"/>
    </location>
</feature>
<dbReference type="PROSITE" id="PS51145">
    <property type="entry name" value="ZU5"/>
    <property type="match status" value="2"/>
</dbReference>
<dbReference type="SMART" id="SM00218">
    <property type="entry name" value="ZU5"/>
    <property type="match status" value="1"/>
</dbReference>
<dbReference type="GO" id="GO:0016020">
    <property type="term" value="C:membrane"/>
    <property type="evidence" value="ECO:0007669"/>
    <property type="project" value="UniProtKB-SubCell"/>
</dbReference>
<feature type="region of interest" description="Disordered" evidence="10">
    <location>
        <begin position="1732"/>
        <end position="1759"/>
    </location>
</feature>
<feature type="repeat" description="ANK" evidence="9">
    <location>
        <begin position="328"/>
        <end position="360"/>
    </location>
</feature>
<dbReference type="SUPFAM" id="SSF48403">
    <property type="entry name" value="Ankyrin repeat"/>
    <property type="match status" value="2"/>
</dbReference>
<dbReference type="InterPro" id="IPR000488">
    <property type="entry name" value="Death_dom"/>
</dbReference>
<feature type="repeat" description="ANK" evidence="9">
    <location>
        <begin position="262"/>
        <end position="294"/>
    </location>
</feature>
<feature type="repeat" description="ANK" evidence="9">
    <location>
        <begin position="229"/>
        <end position="261"/>
    </location>
</feature>
<evidence type="ECO:0000256" key="7">
    <source>
        <dbReference type="ARBA" id="ARBA00023136"/>
    </source>
</evidence>
<dbReference type="InterPro" id="IPR000906">
    <property type="entry name" value="ZU5_dom"/>
</dbReference>
<dbReference type="PROSITE" id="PS50088">
    <property type="entry name" value="ANK_REPEAT"/>
    <property type="match status" value="18"/>
</dbReference>
<dbReference type="Pfam" id="PF12796">
    <property type="entry name" value="Ank_2"/>
    <property type="match status" value="7"/>
</dbReference>
<dbReference type="Gene3D" id="2.60.220.30">
    <property type="match status" value="2"/>
</dbReference>
<feature type="compositionally biased region" description="Acidic residues" evidence="10">
    <location>
        <begin position="1297"/>
        <end position="1307"/>
    </location>
</feature>
<name>A0A8C3KUE6_CHRPC</name>
<dbReference type="PANTHER" id="PTHR24123">
    <property type="entry name" value="ANKYRIN REPEAT-CONTAINING"/>
    <property type="match status" value="1"/>
</dbReference>
<feature type="repeat" description="ANK" evidence="9">
    <location>
        <begin position="130"/>
        <end position="162"/>
    </location>
</feature>
<feature type="compositionally biased region" description="Basic and acidic residues" evidence="10">
    <location>
        <begin position="1308"/>
        <end position="1320"/>
    </location>
</feature>
<evidence type="ECO:0000256" key="10">
    <source>
        <dbReference type="SAM" id="MobiDB-lite"/>
    </source>
</evidence>
<dbReference type="Proteomes" id="UP000694543">
    <property type="component" value="Unplaced"/>
</dbReference>
<keyword evidence="4" id="KW-0597">Phosphoprotein</keyword>
<dbReference type="PROSITE" id="PS50017">
    <property type="entry name" value="DEATH_DOMAIN"/>
    <property type="match status" value="1"/>
</dbReference>
<feature type="repeat" description="ANK" evidence="9">
    <location>
        <begin position="559"/>
        <end position="591"/>
    </location>
</feature>
<dbReference type="GO" id="GO:0005856">
    <property type="term" value="C:cytoskeleton"/>
    <property type="evidence" value="ECO:0007669"/>
    <property type="project" value="UniProtKB-SubCell"/>
</dbReference>
<evidence type="ECO:0000313" key="13">
    <source>
        <dbReference type="Ensembl" id="ENSCPIP00010000524.1"/>
    </source>
</evidence>
<evidence type="ECO:0000313" key="14">
    <source>
        <dbReference type="Proteomes" id="UP000694543"/>
    </source>
</evidence>
<feature type="repeat" description="ANK" evidence="9">
    <location>
        <begin position="427"/>
        <end position="459"/>
    </location>
</feature>
<dbReference type="PROSITE" id="PS50297">
    <property type="entry name" value="ANK_REP_REGION"/>
    <property type="match status" value="18"/>
</dbReference>
<dbReference type="Gene3D" id="2.60.40.2660">
    <property type="match status" value="1"/>
</dbReference>
<evidence type="ECO:0000259" key="12">
    <source>
        <dbReference type="PROSITE" id="PS51145"/>
    </source>
</evidence>
<organism evidence="13 14">
    <name type="scientific">Chrysolophus pictus</name>
    <name type="common">Golden pheasant</name>
    <name type="synonym">Phasianus pictus</name>
    <dbReference type="NCBI Taxonomy" id="9089"/>
    <lineage>
        <taxon>Eukaryota</taxon>
        <taxon>Metazoa</taxon>
        <taxon>Chordata</taxon>
        <taxon>Craniata</taxon>
        <taxon>Vertebrata</taxon>
        <taxon>Euteleostomi</taxon>
        <taxon>Archelosauria</taxon>
        <taxon>Archosauria</taxon>
        <taxon>Dinosauria</taxon>
        <taxon>Saurischia</taxon>
        <taxon>Theropoda</taxon>
        <taxon>Coelurosauria</taxon>
        <taxon>Aves</taxon>
        <taxon>Neognathae</taxon>
        <taxon>Galloanserae</taxon>
        <taxon>Galliformes</taxon>
        <taxon>Phasianidae</taxon>
        <taxon>Phasianinae</taxon>
        <taxon>Chrysolophus</taxon>
    </lineage>
</organism>
<feature type="compositionally biased region" description="Polar residues" evidence="10">
    <location>
        <begin position="1552"/>
        <end position="1561"/>
    </location>
</feature>
<evidence type="ECO:0000256" key="5">
    <source>
        <dbReference type="ARBA" id="ARBA00022737"/>
    </source>
</evidence>
<dbReference type="SMART" id="SM00248">
    <property type="entry name" value="ANK"/>
    <property type="match status" value="20"/>
</dbReference>
<dbReference type="FunFam" id="2.60.220.30:FF:000002">
    <property type="entry name" value="Ankyrin-3 isoform 2"/>
    <property type="match status" value="1"/>
</dbReference>
<dbReference type="Gene3D" id="1.25.40.20">
    <property type="entry name" value="Ankyrin repeat-containing domain"/>
    <property type="match status" value="3"/>
</dbReference>
<dbReference type="SUPFAM" id="SSF47986">
    <property type="entry name" value="DEATH domain"/>
    <property type="match status" value="1"/>
</dbReference>
<evidence type="ECO:0000256" key="3">
    <source>
        <dbReference type="ARBA" id="ARBA00022490"/>
    </source>
</evidence>
<feature type="region of interest" description="Disordered" evidence="10">
    <location>
        <begin position="1293"/>
        <end position="1320"/>
    </location>
</feature>
<dbReference type="FunFam" id="1.10.533.10:FF:000002">
    <property type="entry name" value="Ankyrin-3 isoform 2"/>
    <property type="match status" value="1"/>
</dbReference>
<evidence type="ECO:0000256" key="4">
    <source>
        <dbReference type="ARBA" id="ARBA00022553"/>
    </source>
</evidence>
<feature type="compositionally biased region" description="Basic and acidic residues" evidence="10">
    <location>
        <begin position="1748"/>
        <end position="1759"/>
    </location>
</feature>
<dbReference type="InterPro" id="IPR002110">
    <property type="entry name" value="Ankyrin_rpt"/>
</dbReference>
<dbReference type="Pfam" id="PF13637">
    <property type="entry name" value="Ank_4"/>
    <property type="match status" value="2"/>
</dbReference>
<evidence type="ECO:0000256" key="1">
    <source>
        <dbReference type="ARBA" id="ARBA00004245"/>
    </source>
</evidence>
<feature type="repeat" description="ANK" evidence="9">
    <location>
        <begin position="1"/>
        <end position="26"/>
    </location>
</feature>
<dbReference type="InterPro" id="IPR011029">
    <property type="entry name" value="DEATH-like_dom_sf"/>
</dbReference>
<feature type="repeat" description="ANK" evidence="9">
    <location>
        <begin position="361"/>
        <end position="393"/>
    </location>
</feature>
<dbReference type="Pfam" id="PF00531">
    <property type="entry name" value="Death"/>
    <property type="match status" value="1"/>
</dbReference>
<feature type="compositionally biased region" description="Polar residues" evidence="10">
    <location>
        <begin position="1513"/>
        <end position="1541"/>
    </location>
</feature>
<feature type="repeat" description="ANK" evidence="9">
    <location>
        <begin position="97"/>
        <end position="129"/>
    </location>
</feature>
<feature type="domain" description="ZU5" evidence="12">
    <location>
        <begin position="994"/>
        <end position="1140"/>
    </location>
</feature>
<feature type="repeat" description="ANK" evidence="9">
    <location>
        <begin position="196"/>
        <end position="228"/>
    </location>
</feature>
<proteinExistence type="predicted"/>
<feature type="repeat" description="ANK" evidence="9">
    <location>
        <begin position="163"/>
        <end position="195"/>
    </location>
</feature>
<keyword evidence="3" id="KW-0963">Cytoplasm</keyword>
<keyword evidence="6 9" id="KW-0040">ANK repeat</keyword>
<keyword evidence="7" id="KW-0472">Membrane</keyword>
<feature type="region of interest" description="Disordered" evidence="10">
    <location>
        <begin position="1597"/>
        <end position="1634"/>
    </location>
</feature>
<evidence type="ECO:0000256" key="9">
    <source>
        <dbReference type="PROSITE-ProRule" id="PRU00023"/>
    </source>
</evidence>
<feature type="repeat" description="ANK" evidence="9">
    <location>
        <begin position="592"/>
        <end position="624"/>
    </location>
</feature>
<dbReference type="Gene3D" id="1.10.533.10">
    <property type="entry name" value="Death Domain, Fas"/>
    <property type="match status" value="1"/>
</dbReference>
<feature type="repeat" description="ANK" evidence="9">
    <location>
        <begin position="460"/>
        <end position="492"/>
    </location>
</feature>
<evidence type="ECO:0000259" key="11">
    <source>
        <dbReference type="PROSITE" id="PS50017"/>
    </source>
</evidence>
<dbReference type="FunFam" id="2.60.40.2660:FF:000001">
    <property type="entry name" value="Ankyrin-3 isoform 2"/>
    <property type="match status" value="1"/>
</dbReference>
<feature type="repeat" description="ANK" evidence="9">
    <location>
        <begin position="295"/>
        <end position="327"/>
    </location>
</feature>
<feature type="repeat" description="ANK" evidence="9">
    <location>
        <begin position="625"/>
        <end position="657"/>
    </location>
</feature>
<reference evidence="13" key="2">
    <citation type="submission" date="2025-09" db="UniProtKB">
        <authorList>
            <consortium name="Ensembl"/>
        </authorList>
    </citation>
    <scope>IDENTIFICATION</scope>
</reference>
<dbReference type="Pfam" id="PF00791">
    <property type="entry name" value="ZU5"/>
    <property type="match status" value="2"/>
</dbReference>
<protein>
    <submittedName>
        <fullName evidence="13">Ankyrin 2</fullName>
    </submittedName>
</protein>
<feature type="domain" description="ZU5" evidence="12">
    <location>
        <begin position="837"/>
        <end position="992"/>
    </location>
</feature>
<dbReference type="FunFam" id="2.60.220.30:FF:000001">
    <property type="entry name" value="Ankyrin-3 isoform 2"/>
    <property type="match status" value="1"/>
</dbReference>
<keyword evidence="5" id="KW-0677">Repeat</keyword>
<dbReference type="PRINTS" id="PR01415">
    <property type="entry name" value="ANKYRIN"/>
</dbReference>
<evidence type="ECO:0000256" key="6">
    <source>
        <dbReference type="ARBA" id="ARBA00023043"/>
    </source>
</evidence>
<dbReference type="Pfam" id="PF17809">
    <property type="entry name" value="UPA_2"/>
    <property type="match status" value="1"/>
</dbReference>
<feature type="compositionally biased region" description="Basic and acidic residues" evidence="10">
    <location>
        <begin position="1498"/>
        <end position="1507"/>
    </location>
</feature>
<comment type="subcellular location">
    <subcellularLocation>
        <location evidence="1">Cytoplasm</location>
        <location evidence="1">Cytoskeleton</location>
    </subcellularLocation>
    <subcellularLocation>
        <location evidence="2">Membrane</location>
    </subcellularLocation>
</comment>
<dbReference type="FunFam" id="1.25.40.20:FF:000001">
    <property type="entry name" value="Ankyrin-2 isoform 2"/>
    <property type="match status" value="1"/>
</dbReference>
<dbReference type="InterPro" id="IPR040745">
    <property type="entry name" value="Ankyrin_UPA"/>
</dbReference>